<proteinExistence type="predicted"/>
<dbReference type="Proteomes" id="UP001060085">
    <property type="component" value="Linkage Group LG06"/>
</dbReference>
<comment type="caution">
    <text evidence="1">The sequence shown here is derived from an EMBL/GenBank/DDBJ whole genome shotgun (WGS) entry which is preliminary data.</text>
</comment>
<accession>A0ACC0ACP8</accession>
<sequence length="56" mass="6378">MLANQFRHAIPGLIIAVGIYLVGEFAYNKPLLTLMPHPPPHPTLIEGIRSNFRFFF</sequence>
<reference evidence="2" key="1">
    <citation type="journal article" date="2023" name="Nat. Plants">
        <title>Single-cell RNA sequencing provides a high-resolution roadmap for understanding the multicellular compartmentation of specialized metabolism.</title>
        <authorList>
            <person name="Sun S."/>
            <person name="Shen X."/>
            <person name="Li Y."/>
            <person name="Li Y."/>
            <person name="Wang S."/>
            <person name="Li R."/>
            <person name="Zhang H."/>
            <person name="Shen G."/>
            <person name="Guo B."/>
            <person name="Wei J."/>
            <person name="Xu J."/>
            <person name="St-Pierre B."/>
            <person name="Chen S."/>
            <person name="Sun C."/>
        </authorList>
    </citation>
    <scope>NUCLEOTIDE SEQUENCE [LARGE SCALE GENOMIC DNA]</scope>
</reference>
<evidence type="ECO:0000313" key="2">
    <source>
        <dbReference type="Proteomes" id="UP001060085"/>
    </source>
</evidence>
<name>A0ACC0ACP8_CATRO</name>
<keyword evidence="2" id="KW-1185">Reference proteome</keyword>
<dbReference type="EMBL" id="CM044706">
    <property type="protein sequence ID" value="KAI5658207.1"/>
    <property type="molecule type" value="Genomic_DNA"/>
</dbReference>
<organism evidence="1 2">
    <name type="scientific">Catharanthus roseus</name>
    <name type="common">Madagascar periwinkle</name>
    <name type="synonym">Vinca rosea</name>
    <dbReference type="NCBI Taxonomy" id="4058"/>
    <lineage>
        <taxon>Eukaryota</taxon>
        <taxon>Viridiplantae</taxon>
        <taxon>Streptophyta</taxon>
        <taxon>Embryophyta</taxon>
        <taxon>Tracheophyta</taxon>
        <taxon>Spermatophyta</taxon>
        <taxon>Magnoliopsida</taxon>
        <taxon>eudicotyledons</taxon>
        <taxon>Gunneridae</taxon>
        <taxon>Pentapetalae</taxon>
        <taxon>asterids</taxon>
        <taxon>lamiids</taxon>
        <taxon>Gentianales</taxon>
        <taxon>Apocynaceae</taxon>
        <taxon>Rauvolfioideae</taxon>
        <taxon>Vinceae</taxon>
        <taxon>Catharanthinae</taxon>
        <taxon>Catharanthus</taxon>
    </lineage>
</organism>
<evidence type="ECO:0000313" key="1">
    <source>
        <dbReference type="EMBL" id="KAI5658207.1"/>
    </source>
</evidence>
<protein>
    <submittedName>
        <fullName evidence="1">Uncharacterized protein</fullName>
    </submittedName>
</protein>
<gene>
    <name evidence="1" type="ORF">M9H77_27000</name>
</gene>